<evidence type="ECO:0000313" key="4">
    <source>
        <dbReference type="EMBL" id="PIK52279.1"/>
    </source>
</evidence>
<evidence type="ECO:0000313" key="5">
    <source>
        <dbReference type="Proteomes" id="UP000230750"/>
    </source>
</evidence>
<sequence length="198" mass="22108">MAAIHLAARKNNTEVINAIAKFNTDLDVPCEGGNSALHLAAALGNLDAVEALVFAGANVNMVNSKNRTPLHEVTENGFTDIVEFLLVEGASVDVVDKNGKTALLMAIRAENITITDMIIKAERYYEGVRQGRINGAKKVTSFRNERTPQQKQMKPFCYDLAMKELEEDDLRRLFFHWRFKELHVKAIQSQYIGNAVDT</sequence>
<dbReference type="PROSITE" id="PS50088">
    <property type="entry name" value="ANK_REPEAT"/>
    <property type="match status" value="2"/>
</dbReference>
<dbReference type="PROSITE" id="PS50297">
    <property type="entry name" value="ANK_REP_REGION"/>
    <property type="match status" value="2"/>
</dbReference>
<accession>A0A2G8KWA3</accession>
<dbReference type="AlphaFoldDB" id="A0A2G8KWA3"/>
<gene>
    <name evidence="4" type="ORF">BSL78_10838</name>
</gene>
<organism evidence="4 5">
    <name type="scientific">Stichopus japonicus</name>
    <name type="common">Sea cucumber</name>
    <dbReference type="NCBI Taxonomy" id="307972"/>
    <lineage>
        <taxon>Eukaryota</taxon>
        <taxon>Metazoa</taxon>
        <taxon>Echinodermata</taxon>
        <taxon>Eleutherozoa</taxon>
        <taxon>Echinozoa</taxon>
        <taxon>Holothuroidea</taxon>
        <taxon>Aspidochirotacea</taxon>
        <taxon>Aspidochirotida</taxon>
        <taxon>Stichopodidae</taxon>
        <taxon>Apostichopus</taxon>
    </lineage>
</organism>
<evidence type="ECO:0000256" key="2">
    <source>
        <dbReference type="ARBA" id="ARBA00023043"/>
    </source>
</evidence>
<dbReference type="Proteomes" id="UP000230750">
    <property type="component" value="Unassembled WGS sequence"/>
</dbReference>
<comment type="caution">
    <text evidence="4">The sequence shown here is derived from an EMBL/GenBank/DDBJ whole genome shotgun (WGS) entry which is preliminary data.</text>
</comment>
<proteinExistence type="predicted"/>
<feature type="repeat" description="ANK" evidence="3">
    <location>
        <begin position="65"/>
        <end position="97"/>
    </location>
</feature>
<dbReference type="Gene3D" id="1.25.40.20">
    <property type="entry name" value="Ankyrin repeat-containing domain"/>
    <property type="match status" value="1"/>
</dbReference>
<dbReference type="SUPFAM" id="SSF48403">
    <property type="entry name" value="Ankyrin repeat"/>
    <property type="match status" value="1"/>
</dbReference>
<dbReference type="PANTHER" id="PTHR24171">
    <property type="entry name" value="ANKYRIN REPEAT DOMAIN-CONTAINING PROTEIN 39-RELATED"/>
    <property type="match status" value="1"/>
</dbReference>
<keyword evidence="5" id="KW-1185">Reference proteome</keyword>
<dbReference type="PRINTS" id="PR01415">
    <property type="entry name" value="ANKYRIN"/>
</dbReference>
<dbReference type="InterPro" id="IPR002110">
    <property type="entry name" value="Ankyrin_rpt"/>
</dbReference>
<evidence type="ECO:0000256" key="3">
    <source>
        <dbReference type="PROSITE-ProRule" id="PRU00023"/>
    </source>
</evidence>
<name>A0A2G8KWA3_STIJA</name>
<dbReference type="Pfam" id="PF12796">
    <property type="entry name" value="Ank_2"/>
    <property type="match status" value="1"/>
</dbReference>
<dbReference type="InterPro" id="IPR036770">
    <property type="entry name" value="Ankyrin_rpt-contain_sf"/>
</dbReference>
<reference evidence="4 5" key="1">
    <citation type="journal article" date="2017" name="PLoS Biol.">
        <title>The sea cucumber genome provides insights into morphological evolution and visceral regeneration.</title>
        <authorList>
            <person name="Zhang X."/>
            <person name="Sun L."/>
            <person name="Yuan J."/>
            <person name="Sun Y."/>
            <person name="Gao Y."/>
            <person name="Zhang L."/>
            <person name="Li S."/>
            <person name="Dai H."/>
            <person name="Hamel J.F."/>
            <person name="Liu C."/>
            <person name="Yu Y."/>
            <person name="Liu S."/>
            <person name="Lin W."/>
            <person name="Guo K."/>
            <person name="Jin S."/>
            <person name="Xu P."/>
            <person name="Storey K.B."/>
            <person name="Huan P."/>
            <person name="Zhang T."/>
            <person name="Zhou Y."/>
            <person name="Zhang J."/>
            <person name="Lin C."/>
            <person name="Li X."/>
            <person name="Xing L."/>
            <person name="Huo D."/>
            <person name="Sun M."/>
            <person name="Wang L."/>
            <person name="Mercier A."/>
            <person name="Li F."/>
            <person name="Yang H."/>
            <person name="Xiang J."/>
        </authorList>
    </citation>
    <scope>NUCLEOTIDE SEQUENCE [LARGE SCALE GENOMIC DNA]</scope>
    <source>
        <strain evidence="4">Shaxun</strain>
        <tissue evidence="4">Muscle</tissue>
    </source>
</reference>
<evidence type="ECO:0000256" key="1">
    <source>
        <dbReference type="ARBA" id="ARBA00022737"/>
    </source>
</evidence>
<feature type="repeat" description="ANK" evidence="3">
    <location>
        <begin position="32"/>
        <end position="64"/>
    </location>
</feature>
<protein>
    <submittedName>
        <fullName evidence="4">Putative ankyrin repeat and death domain-containing protein 1A isoform X3</fullName>
    </submittedName>
</protein>
<dbReference type="STRING" id="307972.A0A2G8KWA3"/>
<keyword evidence="1" id="KW-0677">Repeat</keyword>
<keyword evidence="2 3" id="KW-0040">ANK repeat</keyword>
<dbReference type="EMBL" id="MRZV01000336">
    <property type="protein sequence ID" value="PIK52279.1"/>
    <property type="molecule type" value="Genomic_DNA"/>
</dbReference>
<dbReference type="SMART" id="SM00248">
    <property type="entry name" value="ANK"/>
    <property type="match status" value="4"/>
</dbReference>
<dbReference type="OrthoDB" id="448455at2759"/>